<dbReference type="InterPro" id="IPR052743">
    <property type="entry name" value="Glutaminase_GtaA"/>
</dbReference>
<evidence type="ECO:0000259" key="2">
    <source>
        <dbReference type="Pfam" id="PF16335"/>
    </source>
</evidence>
<proteinExistence type="predicted"/>
<evidence type="ECO:0000256" key="1">
    <source>
        <dbReference type="SAM" id="SignalP"/>
    </source>
</evidence>
<dbReference type="Proteomes" id="UP000298138">
    <property type="component" value="Unassembled WGS sequence"/>
</dbReference>
<reference evidence="4 5" key="1">
    <citation type="submission" date="2019-04" db="EMBL/GenBank/DDBJ databases">
        <title>Comparative genomics and transcriptomics to analyze fruiting body development in filamentous ascomycetes.</title>
        <authorList>
            <consortium name="DOE Joint Genome Institute"/>
            <person name="Lutkenhaus R."/>
            <person name="Traeger S."/>
            <person name="Breuer J."/>
            <person name="Kuo A."/>
            <person name="Lipzen A."/>
            <person name="Pangilinan J."/>
            <person name="Dilworth D."/>
            <person name="Sandor L."/>
            <person name="Poggeler S."/>
            <person name="Barry K."/>
            <person name="Grigoriev I.V."/>
            <person name="Nowrousian M."/>
        </authorList>
    </citation>
    <scope>NUCLEOTIDE SEQUENCE [LARGE SCALE GENOMIC DNA]</scope>
    <source>
        <strain evidence="4 5">CBS 389.68</strain>
    </source>
</reference>
<dbReference type="InParanoid" id="A0A4S2N447"/>
<keyword evidence="5" id="KW-1185">Reference proteome</keyword>
<feature type="chain" id="PRO_5020837270" evidence="1">
    <location>
        <begin position="23"/>
        <end position="749"/>
    </location>
</feature>
<dbReference type="InterPro" id="IPR032514">
    <property type="entry name" value="GtaA_central"/>
</dbReference>
<dbReference type="PANTHER" id="PTHR31987:SF12">
    <property type="entry name" value="PUTATIVE (AFU_ORTHOLOGUE AFUA_3G10910)-RELATED"/>
    <property type="match status" value="1"/>
</dbReference>
<sequence>MKLHLGISLLLVISPLFVCVFGSTLSPAVLPLAVRNPYLSLWLHSRDRNPWERWPMFWTGSTVVLGVMARVPGSKTAYPLLGEIQAWIPKETWKAPVYLGYQYDATTTSFRYKLEKDIEIELLFSSPITPDSTFRQSLPASYLEVRVSGQQDVDIYVEVNGMWVTNDYYHKKIVWDFSKTNKLQTWKIKKQDEQLFTEARDRSEWGTFYFTTADETDFTYQSAPARELRTRFATTGFLTNNFDTRYREVMNDEPLFAFAKHYRLSGTNKTSASTLYTLALTHDPIIQFESARGLTIMKPLWKSFFNNDLDMITFHYNDYANASASGDAFSKRVNKDAVRTVSSTYSDILTLSARQVLGAFYFTGTPQHPLIFQKEISSNGNMNTVDVIFPASPFLLYTNPDWLSYVIEPLLEHQNAGLYPKQSSMHDLGAHFPNATGHMDGNDEPMPVEECGNMLIMGLALVQRMDPKVAKHWLNLDGRYKLWKQWTHYLIDFGLIPAYQLSTDDFAGRLANQTNLAMKGLVGIKAMAGIAEAAGQRDDAKRYNAIADEYLPKFLEYAIAKDGTHTKLAYHWQGSWGSLYNQYGDALLCFHADDTPYIPPSLYRLQSKYYLQVMQRYGLPLDSRHLYTKSDWEMWIAAIVSEETRQTLVEAMGKWLNETLIDRPFTDIYDTEGKWWSGIYFMARPVVGGHFSILALDQSCGGKGFDKLKEIFEDTNGRDDEKELRDLVMKMKERSGRVKGQMVLGGGEL</sequence>
<dbReference type="STRING" id="341454.A0A4S2N447"/>
<feature type="domain" description="Glutaminase A central" evidence="2">
    <location>
        <begin position="342"/>
        <end position="694"/>
    </location>
</feature>
<protein>
    <submittedName>
        <fullName evidence="4">DUF1793-domain-containing protein</fullName>
    </submittedName>
</protein>
<dbReference type="OrthoDB" id="431715at2759"/>
<evidence type="ECO:0000259" key="3">
    <source>
        <dbReference type="Pfam" id="PF17168"/>
    </source>
</evidence>
<dbReference type="PANTHER" id="PTHR31987">
    <property type="entry name" value="GLUTAMINASE A-RELATED"/>
    <property type="match status" value="1"/>
</dbReference>
<dbReference type="EMBL" id="ML220113">
    <property type="protein sequence ID" value="TGZ83980.1"/>
    <property type="molecule type" value="Genomic_DNA"/>
</dbReference>
<dbReference type="InterPro" id="IPR033433">
    <property type="entry name" value="GtaA_N"/>
</dbReference>
<dbReference type="Pfam" id="PF17168">
    <property type="entry name" value="DUF5127"/>
    <property type="match status" value="1"/>
</dbReference>
<organism evidence="4 5">
    <name type="scientific">Ascodesmis nigricans</name>
    <dbReference type="NCBI Taxonomy" id="341454"/>
    <lineage>
        <taxon>Eukaryota</taxon>
        <taxon>Fungi</taxon>
        <taxon>Dikarya</taxon>
        <taxon>Ascomycota</taxon>
        <taxon>Pezizomycotina</taxon>
        <taxon>Pezizomycetes</taxon>
        <taxon>Pezizales</taxon>
        <taxon>Ascodesmidaceae</taxon>
        <taxon>Ascodesmis</taxon>
    </lineage>
</organism>
<gene>
    <name evidence="4" type="ORF">EX30DRAFT_303441</name>
</gene>
<evidence type="ECO:0000313" key="5">
    <source>
        <dbReference type="Proteomes" id="UP000298138"/>
    </source>
</evidence>
<name>A0A4S2N447_9PEZI</name>
<feature type="domain" description="Glutaminase A N-terminal" evidence="3">
    <location>
        <begin position="106"/>
        <end position="336"/>
    </location>
</feature>
<keyword evidence="1" id="KW-0732">Signal</keyword>
<evidence type="ECO:0000313" key="4">
    <source>
        <dbReference type="EMBL" id="TGZ83980.1"/>
    </source>
</evidence>
<feature type="signal peptide" evidence="1">
    <location>
        <begin position="1"/>
        <end position="22"/>
    </location>
</feature>
<accession>A0A4S2N447</accession>
<dbReference type="AlphaFoldDB" id="A0A4S2N447"/>
<dbReference type="Pfam" id="PF16335">
    <property type="entry name" value="GtaA_6_Hairpin"/>
    <property type="match status" value="1"/>
</dbReference>